<dbReference type="InterPro" id="IPR017926">
    <property type="entry name" value="GATASE"/>
</dbReference>
<protein>
    <submittedName>
        <fullName evidence="3">Putative glutamine amidotransferase</fullName>
    </submittedName>
</protein>
<reference evidence="3 4" key="1">
    <citation type="submission" date="2018-11" db="EMBL/GenBank/DDBJ databases">
        <title>Sequencing the genomes of 1000 actinobacteria strains.</title>
        <authorList>
            <person name="Klenk H.-P."/>
        </authorList>
    </citation>
    <scope>NUCLEOTIDE SEQUENCE [LARGE SCALE GENOMIC DNA]</scope>
    <source>
        <strain evidence="3 4">DSM 44348</strain>
    </source>
</reference>
<dbReference type="Gene3D" id="3.40.50.880">
    <property type="match status" value="1"/>
</dbReference>
<evidence type="ECO:0000313" key="4">
    <source>
        <dbReference type="Proteomes" id="UP000274843"/>
    </source>
</evidence>
<dbReference type="Proteomes" id="UP000274843">
    <property type="component" value="Unassembled WGS sequence"/>
</dbReference>
<dbReference type="GeneID" id="301842703"/>
<dbReference type="SUPFAM" id="SSF52317">
    <property type="entry name" value="Class I glutamine amidotransferase-like"/>
    <property type="match status" value="1"/>
</dbReference>
<feature type="compositionally biased region" description="Basic and acidic residues" evidence="1">
    <location>
        <begin position="208"/>
        <end position="223"/>
    </location>
</feature>
<comment type="caution">
    <text evidence="3">The sequence shown here is derived from an EMBL/GenBank/DDBJ whole genome shotgun (WGS) entry which is preliminary data.</text>
</comment>
<dbReference type="AlphaFoldDB" id="A0A3N2GQT1"/>
<dbReference type="Pfam" id="PF00117">
    <property type="entry name" value="GATase"/>
    <property type="match status" value="1"/>
</dbReference>
<dbReference type="GO" id="GO:0016740">
    <property type="term" value="F:transferase activity"/>
    <property type="evidence" value="ECO:0007669"/>
    <property type="project" value="UniProtKB-KW"/>
</dbReference>
<keyword evidence="3" id="KW-0808">Transferase</keyword>
<sequence>MMSGLLAVTQRLQPANEHGEVRLALDVRWWSFLAACGFDGVPMPLDPGAAAKLLWRTGCRGLVLTGGNDLGAAPERDALERYLLRRALERGLPVIGVCRGMQLVLDAFGARLRRVRGHVAVEHRVTGPRGGRTVNSYHDWAVLQAPPEFAVTARCGPVVEAVRHRSLPLAGIMWHPERADPVHDEDVDLFSEVFGGRNAGGDPGRGTRIPDGRGDRRPAEVPRRTGGPHAA</sequence>
<dbReference type="PROSITE" id="PS51273">
    <property type="entry name" value="GATASE_TYPE_1"/>
    <property type="match status" value="1"/>
</dbReference>
<feature type="region of interest" description="Disordered" evidence="1">
    <location>
        <begin position="193"/>
        <end position="231"/>
    </location>
</feature>
<evidence type="ECO:0000256" key="1">
    <source>
        <dbReference type="SAM" id="MobiDB-lite"/>
    </source>
</evidence>
<name>A0A3N2GQT1_9PSEU</name>
<accession>A0A3N2GQT1</accession>
<organism evidence="3 4">
    <name type="scientific">Amycolatopsis thermoflava</name>
    <dbReference type="NCBI Taxonomy" id="84480"/>
    <lineage>
        <taxon>Bacteria</taxon>
        <taxon>Bacillati</taxon>
        <taxon>Actinomycetota</taxon>
        <taxon>Actinomycetes</taxon>
        <taxon>Pseudonocardiales</taxon>
        <taxon>Pseudonocardiaceae</taxon>
        <taxon>Amycolatopsis</taxon>
        <taxon>Amycolatopsis methanolica group</taxon>
    </lineage>
</organism>
<evidence type="ECO:0000259" key="2">
    <source>
        <dbReference type="Pfam" id="PF00117"/>
    </source>
</evidence>
<dbReference type="RefSeq" id="WP_148085683.1">
    <property type="nucleotide sequence ID" value="NZ_RKHY01000001.1"/>
</dbReference>
<keyword evidence="4" id="KW-1185">Reference proteome</keyword>
<keyword evidence="3" id="KW-0315">Glutamine amidotransferase</keyword>
<feature type="domain" description="Glutamine amidotransferase" evidence="2">
    <location>
        <begin position="56"/>
        <end position="184"/>
    </location>
</feature>
<proteinExistence type="predicted"/>
<dbReference type="EMBL" id="RKHY01000001">
    <property type="protein sequence ID" value="ROS38962.1"/>
    <property type="molecule type" value="Genomic_DNA"/>
</dbReference>
<gene>
    <name evidence="3" type="ORF">EDD35_1254</name>
</gene>
<dbReference type="InterPro" id="IPR029062">
    <property type="entry name" value="Class_I_gatase-like"/>
</dbReference>
<evidence type="ECO:0000313" key="3">
    <source>
        <dbReference type="EMBL" id="ROS38962.1"/>
    </source>
</evidence>